<reference evidence="22" key="1">
    <citation type="submission" date="2020-11" db="EMBL/GenBank/DDBJ databases">
        <authorList>
            <person name="Whiteford S."/>
        </authorList>
    </citation>
    <scope>NUCLEOTIDE SEQUENCE</scope>
</reference>
<dbReference type="PANTHER" id="PTHR37984:SF5">
    <property type="entry name" value="PROTEIN NYNRIN-LIKE"/>
    <property type="match status" value="1"/>
</dbReference>
<keyword evidence="7" id="KW-0479">Metal-binding</keyword>
<evidence type="ECO:0000256" key="2">
    <source>
        <dbReference type="ARBA" id="ARBA00012493"/>
    </source>
</evidence>
<dbReference type="GO" id="GO:0005634">
    <property type="term" value="C:nucleus"/>
    <property type="evidence" value="ECO:0007669"/>
    <property type="project" value="UniProtKB-SubCell"/>
</dbReference>
<evidence type="ECO:0000259" key="21">
    <source>
        <dbReference type="PROSITE" id="PS50994"/>
    </source>
</evidence>
<dbReference type="InterPro" id="IPR017956">
    <property type="entry name" value="AT_hook_DNA-bd_motif"/>
</dbReference>
<evidence type="ECO:0000256" key="9">
    <source>
        <dbReference type="ARBA" id="ARBA00022759"/>
    </source>
</evidence>
<protein>
    <recommendedName>
        <fullName evidence="2">RNA-directed DNA polymerase</fullName>
        <ecNumber evidence="2">2.7.7.49</ecNumber>
    </recommendedName>
</protein>
<dbReference type="Pfam" id="PF17917">
    <property type="entry name" value="RT_RNaseH"/>
    <property type="match status" value="1"/>
</dbReference>
<keyword evidence="3" id="KW-0645">Protease</keyword>
<feature type="coiled-coil region" evidence="18">
    <location>
        <begin position="1044"/>
        <end position="1074"/>
    </location>
</feature>
<dbReference type="GO" id="GO:0046872">
    <property type="term" value="F:metal ion binding"/>
    <property type="evidence" value="ECO:0007669"/>
    <property type="project" value="UniProtKB-KW"/>
</dbReference>
<dbReference type="GO" id="GO:0006355">
    <property type="term" value="P:regulation of DNA-templated transcription"/>
    <property type="evidence" value="ECO:0007669"/>
    <property type="project" value="InterPro"/>
</dbReference>
<keyword evidence="5" id="KW-0548">Nucleotidyltransferase</keyword>
<keyword evidence="6" id="KW-0540">Nuclease</keyword>
<evidence type="ECO:0000256" key="12">
    <source>
        <dbReference type="ARBA" id="ARBA00022908"/>
    </source>
</evidence>
<dbReference type="FunFam" id="3.30.420.10:FF:000032">
    <property type="entry name" value="Retrovirus-related Pol polyprotein from transposon 297-like Protein"/>
    <property type="match status" value="1"/>
</dbReference>
<dbReference type="Pfam" id="PF00665">
    <property type="entry name" value="rve"/>
    <property type="match status" value="1"/>
</dbReference>
<evidence type="ECO:0000256" key="10">
    <source>
        <dbReference type="ARBA" id="ARBA00022801"/>
    </source>
</evidence>
<dbReference type="Gene3D" id="3.30.420.10">
    <property type="entry name" value="Ribonuclease H-like superfamily/Ribonuclease H"/>
    <property type="match status" value="1"/>
</dbReference>
<dbReference type="InterPro" id="IPR056924">
    <property type="entry name" value="SH3_Tf2-1"/>
</dbReference>
<dbReference type="FunFam" id="3.10.20.370:FF:000001">
    <property type="entry name" value="Retrovirus-related Pol polyprotein from transposon 17.6-like protein"/>
    <property type="match status" value="1"/>
</dbReference>
<dbReference type="SUPFAM" id="SSF53098">
    <property type="entry name" value="Ribonuclease H-like"/>
    <property type="match status" value="1"/>
</dbReference>
<feature type="region of interest" description="Disordered" evidence="19">
    <location>
        <begin position="1147"/>
        <end position="1192"/>
    </location>
</feature>
<comment type="caution">
    <text evidence="22">The sequence shown here is derived from an EMBL/GenBank/DDBJ whole genome shotgun (WGS) entry which is preliminary data.</text>
</comment>
<dbReference type="InterPro" id="IPR041588">
    <property type="entry name" value="Integrase_H2C2"/>
</dbReference>
<evidence type="ECO:0000256" key="1">
    <source>
        <dbReference type="ARBA" id="ARBA00004123"/>
    </source>
</evidence>
<keyword evidence="12" id="KW-0229">DNA integration</keyword>
<evidence type="ECO:0000256" key="14">
    <source>
        <dbReference type="ARBA" id="ARBA00022932"/>
    </source>
</evidence>
<dbReference type="Gene3D" id="1.10.340.70">
    <property type="match status" value="1"/>
</dbReference>
<dbReference type="Pfam" id="PF17921">
    <property type="entry name" value="Integrase_H2C2"/>
    <property type="match status" value="1"/>
</dbReference>
<evidence type="ECO:0000256" key="6">
    <source>
        <dbReference type="ARBA" id="ARBA00022722"/>
    </source>
</evidence>
<keyword evidence="4" id="KW-0808">Transferase</keyword>
<dbReference type="GO" id="GO:0006310">
    <property type="term" value="P:DNA recombination"/>
    <property type="evidence" value="ECO:0007669"/>
    <property type="project" value="UniProtKB-KW"/>
</dbReference>
<dbReference type="InterPro" id="IPR000637">
    <property type="entry name" value="HMGI/Y_DNA-bd_CS"/>
</dbReference>
<dbReference type="GO" id="GO:0015074">
    <property type="term" value="P:DNA integration"/>
    <property type="evidence" value="ECO:0007669"/>
    <property type="project" value="UniProtKB-KW"/>
</dbReference>
<evidence type="ECO:0000256" key="19">
    <source>
        <dbReference type="SAM" id="MobiDB-lite"/>
    </source>
</evidence>
<dbReference type="FunFam" id="3.30.70.270:FF:000020">
    <property type="entry name" value="Transposon Tf2-6 polyprotein-like Protein"/>
    <property type="match status" value="1"/>
</dbReference>
<dbReference type="PROSITE" id="PS50994">
    <property type="entry name" value="INTEGRASE"/>
    <property type="match status" value="1"/>
</dbReference>
<dbReference type="Gene3D" id="3.30.70.270">
    <property type="match status" value="2"/>
</dbReference>
<keyword evidence="11" id="KW-0460">Magnesium</keyword>
<accession>A0A8S4FLN6</accession>
<keyword evidence="17" id="KW-0539">Nucleus</keyword>
<feature type="domain" description="Reverse transcriptase" evidence="20">
    <location>
        <begin position="313"/>
        <end position="491"/>
    </location>
</feature>
<dbReference type="Proteomes" id="UP000653454">
    <property type="component" value="Unassembled WGS sequence"/>
</dbReference>
<proteinExistence type="predicted"/>
<organism evidence="22 23">
    <name type="scientific">Plutella xylostella</name>
    <name type="common">Diamondback moth</name>
    <name type="synonym">Plutella maculipennis</name>
    <dbReference type="NCBI Taxonomy" id="51655"/>
    <lineage>
        <taxon>Eukaryota</taxon>
        <taxon>Metazoa</taxon>
        <taxon>Ecdysozoa</taxon>
        <taxon>Arthropoda</taxon>
        <taxon>Hexapoda</taxon>
        <taxon>Insecta</taxon>
        <taxon>Pterygota</taxon>
        <taxon>Neoptera</taxon>
        <taxon>Endopterygota</taxon>
        <taxon>Lepidoptera</taxon>
        <taxon>Glossata</taxon>
        <taxon>Ditrysia</taxon>
        <taxon>Yponomeutoidea</taxon>
        <taxon>Plutellidae</taxon>
        <taxon>Plutella</taxon>
    </lineage>
</organism>
<feature type="compositionally biased region" description="Basic residues" evidence="19">
    <location>
        <begin position="1180"/>
        <end position="1192"/>
    </location>
</feature>
<keyword evidence="13" id="KW-0695">RNA-directed DNA polymerase</keyword>
<evidence type="ECO:0000256" key="4">
    <source>
        <dbReference type="ARBA" id="ARBA00022679"/>
    </source>
</evidence>
<dbReference type="GO" id="GO:0003887">
    <property type="term" value="F:DNA-directed DNA polymerase activity"/>
    <property type="evidence" value="ECO:0007669"/>
    <property type="project" value="UniProtKB-KW"/>
</dbReference>
<evidence type="ECO:0000256" key="13">
    <source>
        <dbReference type="ARBA" id="ARBA00022918"/>
    </source>
</evidence>
<keyword evidence="18" id="KW-0175">Coiled coil</keyword>
<dbReference type="Pfam" id="PF00078">
    <property type="entry name" value="RVT_1"/>
    <property type="match status" value="1"/>
</dbReference>
<dbReference type="PANTHER" id="PTHR37984">
    <property type="entry name" value="PROTEIN CBG26694"/>
    <property type="match status" value="1"/>
</dbReference>
<gene>
    <name evidence="22" type="ORF">PLXY2_LOCUS9462</name>
</gene>
<dbReference type="PROSITE" id="PS50878">
    <property type="entry name" value="RT_POL"/>
    <property type="match status" value="1"/>
</dbReference>
<evidence type="ECO:0000256" key="7">
    <source>
        <dbReference type="ARBA" id="ARBA00022723"/>
    </source>
</evidence>
<name>A0A8S4FLN6_PLUXY</name>
<keyword evidence="10" id="KW-0378">Hydrolase</keyword>
<comment type="subcellular location">
    <subcellularLocation>
        <location evidence="1">Nucleus</location>
    </subcellularLocation>
</comment>
<dbReference type="FunFam" id="1.10.340.70:FF:000001">
    <property type="entry name" value="Retrovirus-related Pol polyprotein from transposon gypsy-like Protein"/>
    <property type="match status" value="1"/>
</dbReference>
<dbReference type="InterPro" id="IPR043502">
    <property type="entry name" value="DNA/RNA_pol_sf"/>
</dbReference>
<keyword evidence="16" id="KW-0233">DNA recombination</keyword>
<evidence type="ECO:0000256" key="16">
    <source>
        <dbReference type="ARBA" id="ARBA00023172"/>
    </source>
</evidence>
<dbReference type="EC" id="2.7.7.49" evidence="2"/>
<dbReference type="InterPro" id="IPR050951">
    <property type="entry name" value="Retrovirus_Pol_polyprotein"/>
</dbReference>
<dbReference type="FunFam" id="3.10.10.10:FF:000007">
    <property type="entry name" value="Retrovirus-related Pol polyprotein from transposon 17.6-like Protein"/>
    <property type="match status" value="1"/>
</dbReference>
<dbReference type="CDD" id="cd09274">
    <property type="entry name" value="RNase_HI_RT_Ty3"/>
    <property type="match status" value="1"/>
</dbReference>
<evidence type="ECO:0000256" key="3">
    <source>
        <dbReference type="ARBA" id="ARBA00022670"/>
    </source>
</evidence>
<evidence type="ECO:0000256" key="15">
    <source>
        <dbReference type="ARBA" id="ARBA00023125"/>
    </source>
</evidence>
<evidence type="ECO:0000256" key="8">
    <source>
        <dbReference type="ARBA" id="ARBA00022750"/>
    </source>
</evidence>
<dbReference type="InterPro" id="IPR001584">
    <property type="entry name" value="Integrase_cat-core"/>
</dbReference>
<keyword evidence="14" id="KW-0239">DNA-directed DNA polymerase</keyword>
<evidence type="ECO:0000256" key="11">
    <source>
        <dbReference type="ARBA" id="ARBA00022842"/>
    </source>
</evidence>
<keyword evidence="15" id="KW-0238">DNA-binding</keyword>
<evidence type="ECO:0000313" key="22">
    <source>
        <dbReference type="EMBL" id="CAG9129171.1"/>
    </source>
</evidence>
<evidence type="ECO:0000256" key="18">
    <source>
        <dbReference type="SAM" id="Coils"/>
    </source>
</evidence>
<dbReference type="InterPro" id="IPR043128">
    <property type="entry name" value="Rev_trsase/Diguanyl_cyclase"/>
</dbReference>
<keyword evidence="23" id="KW-1185">Reference proteome</keyword>
<dbReference type="GO" id="GO:0042575">
    <property type="term" value="C:DNA polymerase complex"/>
    <property type="evidence" value="ECO:0007669"/>
    <property type="project" value="UniProtKB-ARBA"/>
</dbReference>
<dbReference type="GO" id="GO:0006508">
    <property type="term" value="P:proteolysis"/>
    <property type="evidence" value="ECO:0007669"/>
    <property type="project" value="UniProtKB-KW"/>
</dbReference>
<dbReference type="PRINTS" id="PR00929">
    <property type="entry name" value="ATHOOK"/>
</dbReference>
<dbReference type="GO" id="GO:0003677">
    <property type="term" value="F:DNA binding"/>
    <property type="evidence" value="ECO:0007669"/>
    <property type="project" value="UniProtKB-KW"/>
</dbReference>
<keyword evidence="9" id="KW-0255">Endonuclease</keyword>
<feature type="domain" description="Integrase catalytic" evidence="21">
    <location>
        <begin position="854"/>
        <end position="1016"/>
    </location>
</feature>
<dbReference type="Pfam" id="PF24626">
    <property type="entry name" value="SH3_Tf2-1"/>
    <property type="match status" value="1"/>
</dbReference>
<dbReference type="PROSITE" id="PS00354">
    <property type="entry name" value="HMGI_Y"/>
    <property type="match status" value="1"/>
</dbReference>
<dbReference type="CDD" id="cd01647">
    <property type="entry name" value="RT_LTR"/>
    <property type="match status" value="1"/>
</dbReference>
<dbReference type="Gene3D" id="3.10.20.370">
    <property type="match status" value="1"/>
</dbReference>
<dbReference type="InterPro" id="IPR036397">
    <property type="entry name" value="RNaseH_sf"/>
</dbReference>
<keyword evidence="8" id="KW-0064">Aspartyl protease</keyword>
<evidence type="ECO:0000256" key="17">
    <source>
        <dbReference type="ARBA" id="ARBA00023242"/>
    </source>
</evidence>
<dbReference type="SMART" id="SM00384">
    <property type="entry name" value="AT_hook"/>
    <property type="match status" value="2"/>
</dbReference>
<dbReference type="SUPFAM" id="SSF56672">
    <property type="entry name" value="DNA/RNA polymerases"/>
    <property type="match status" value="1"/>
</dbReference>
<dbReference type="InterPro" id="IPR012337">
    <property type="entry name" value="RNaseH-like_sf"/>
</dbReference>
<dbReference type="InterPro" id="IPR000477">
    <property type="entry name" value="RT_dom"/>
</dbReference>
<evidence type="ECO:0000313" key="23">
    <source>
        <dbReference type="Proteomes" id="UP000653454"/>
    </source>
</evidence>
<sequence>MSVASYSLYVELLKRGHVFQEEFVNVVLADGIPKMQKVEMIKLNVKLSGRTIPTTFIVLPGSKDNKTLLGIGFLQDAGIALDLPQYTYHFVDEPGKVYELYQENFLVFENDVSAVGAASPYSIMTSLTKMKIGSMPPTSEYRSMSGKGVPETAKIPYRSYKPMVPPQTMEGAHTTRTPPSEDAATGIKRSRTLFDGYQPQFADYMFHDAQTVLYSSENCLSPRSNSLFNESDWHVHIDSVDFQNPSMSLDAEQQGKLDALLKANKDIFVSNGQPTHEIEHCIDTKNHSPISVPPYRLSEMKRELVKKEIDQMLQDKVIEPCSSPWAAPVVLVPKKDGSMRVCVDYRRLNAITIPDTYPLPRIDDLLHEAKPTPFMSTLDLKAGYWQIKVRDEDREKTAFITPFGIYKFNRMPFGLRNAPATFQRLIDRFKISLDVKMLAYLDDLIVFSATFEAHLTDLQDVFNRMKDFNLTANERKCRFCCSSVKYLGHYITPHGLAVDPEKTTAITALPPPSNIKHLMSFLQTCSWYRRFISDFSALAEPLTRLTRKNVQWTWEKEQNDAFNELKRRLTSAPVLRQADLTKPYIIKSDASSYAIGAVLVQGEGEDEHPVEYASRLLTSAERNYTTTEREALAVIWAISKFRGYIEGVPTIVVTDHQALKWLMNLKSPTGRLARWALQLQAFDITIKYTPGRTNVVADTLSRPCCTPDTTAECGICTVSVDMPTRSPADIRLEQLKDPDVAKIITVLESNDDDENARYWSNKGYLMHNGLLYRNCPYVEADDALLVVPSHEWANVLATYHDDARAGHYGVEKTFLRISQRYFWKGMRKYIDSYIKNCLACQRYKPSNTKPTGLLQTNPLSRRFEIVSFDLFGPLPETHDGKTWILIIEDVASRWIELFALHQATAENCANVLINEVFLRYGVPRRLLSDNGSQFVSAVMQQVTYCFGIKHTFTPVYHPEANPVERKNRELKTQLSILVGENHRSWSEHLPTIRFAMNTANCSSTGFSPAYLTFGRELRTPEDNVHDFKQIVATENFIPEITPKLRDMARTLQIAQEVHENKEEARKKYADKTRDESVAYNPGDMVLATIHPISRAARGISAKFSPRRDGPYIIFKRHGPASYEIADPAFPDKVIGVYHASALKPFRGEPERESLPAPIQPIRSRGRPRKQTEPSANVTQKRGRGRPRKNTSN</sequence>
<evidence type="ECO:0000256" key="5">
    <source>
        <dbReference type="ARBA" id="ARBA00022695"/>
    </source>
</evidence>
<dbReference type="GO" id="GO:0004519">
    <property type="term" value="F:endonuclease activity"/>
    <property type="evidence" value="ECO:0007669"/>
    <property type="project" value="UniProtKB-KW"/>
</dbReference>
<dbReference type="GO" id="GO:0004190">
    <property type="term" value="F:aspartic-type endopeptidase activity"/>
    <property type="evidence" value="ECO:0007669"/>
    <property type="project" value="UniProtKB-KW"/>
</dbReference>
<dbReference type="InterPro" id="IPR041373">
    <property type="entry name" value="RT_RNaseH"/>
</dbReference>
<evidence type="ECO:0000259" key="20">
    <source>
        <dbReference type="PROSITE" id="PS50878"/>
    </source>
</evidence>
<dbReference type="AlphaFoldDB" id="A0A8S4FLN6"/>
<dbReference type="EMBL" id="CAJHNJ030000037">
    <property type="protein sequence ID" value="CAG9129171.1"/>
    <property type="molecule type" value="Genomic_DNA"/>
</dbReference>
<dbReference type="GO" id="GO:0003964">
    <property type="term" value="F:RNA-directed DNA polymerase activity"/>
    <property type="evidence" value="ECO:0007669"/>
    <property type="project" value="UniProtKB-KW"/>
</dbReference>
<dbReference type="Gene3D" id="3.10.10.10">
    <property type="entry name" value="HIV Type 1 Reverse Transcriptase, subunit A, domain 1"/>
    <property type="match status" value="1"/>
</dbReference>